<evidence type="ECO:0000256" key="4">
    <source>
        <dbReference type="ARBA" id="ARBA00022519"/>
    </source>
</evidence>
<keyword evidence="3" id="KW-1003">Cell membrane</keyword>
<dbReference type="PANTHER" id="PTHR35011:SF4">
    <property type="entry name" value="SLL1102 PROTEIN"/>
    <property type="match status" value="1"/>
</dbReference>
<dbReference type="InterPro" id="IPR055348">
    <property type="entry name" value="DctQ"/>
</dbReference>
<evidence type="ECO:0000313" key="12">
    <source>
        <dbReference type="Proteomes" id="UP000242205"/>
    </source>
</evidence>
<evidence type="ECO:0000256" key="3">
    <source>
        <dbReference type="ARBA" id="ARBA00022475"/>
    </source>
</evidence>
<keyword evidence="4 9" id="KW-0997">Cell inner membrane</keyword>
<keyword evidence="5 9" id="KW-0812">Transmembrane</keyword>
<evidence type="ECO:0000256" key="2">
    <source>
        <dbReference type="ARBA" id="ARBA00022448"/>
    </source>
</evidence>
<dbReference type="AlphaFoldDB" id="A0A2I6SA48"/>
<dbReference type="Proteomes" id="UP000242205">
    <property type="component" value="Chromosome"/>
</dbReference>
<dbReference type="PANTHER" id="PTHR35011">
    <property type="entry name" value="2,3-DIKETO-L-GULONATE TRAP TRANSPORTER SMALL PERMEASE PROTEIN YIAM"/>
    <property type="match status" value="1"/>
</dbReference>
<gene>
    <name evidence="11" type="ORF">C0099_15015</name>
</gene>
<dbReference type="RefSeq" id="WP_102248180.1">
    <property type="nucleotide sequence ID" value="NZ_CP025682.1"/>
</dbReference>
<comment type="subcellular location">
    <subcellularLocation>
        <location evidence="1 9">Cell inner membrane</location>
        <topology evidence="1 9">Multi-pass membrane protein</topology>
    </subcellularLocation>
</comment>
<organism evidence="11 12">
    <name type="scientific">Pseudazoarcus pumilus</name>
    <dbReference type="NCBI Taxonomy" id="2067960"/>
    <lineage>
        <taxon>Bacteria</taxon>
        <taxon>Pseudomonadati</taxon>
        <taxon>Pseudomonadota</taxon>
        <taxon>Betaproteobacteria</taxon>
        <taxon>Rhodocyclales</taxon>
        <taxon>Zoogloeaceae</taxon>
        <taxon>Pseudazoarcus</taxon>
    </lineage>
</organism>
<comment type="function">
    <text evidence="9">Part of the tripartite ATP-independent periplasmic (TRAP) transport system.</text>
</comment>
<feature type="transmembrane region" description="Helical" evidence="9">
    <location>
        <begin position="44"/>
        <end position="67"/>
    </location>
</feature>
<evidence type="ECO:0000256" key="5">
    <source>
        <dbReference type="ARBA" id="ARBA00022692"/>
    </source>
</evidence>
<evidence type="ECO:0000313" key="11">
    <source>
        <dbReference type="EMBL" id="AUN96136.1"/>
    </source>
</evidence>
<comment type="subunit">
    <text evidence="9">The complex comprises the extracytoplasmic solute receptor protein and the two transmembrane proteins.</text>
</comment>
<name>A0A2I6SA48_9RHOO</name>
<keyword evidence="7 9" id="KW-0472">Membrane</keyword>
<feature type="transmembrane region" description="Helical" evidence="9">
    <location>
        <begin position="12"/>
        <end position="32"/>
    </location>
</feature>
<keyword evidence="6 9" id="KW-1133">Transmembrane helix</keyword>
<dbReference type="OrthoDB" id="8559033at2"/>
<keyword evidence="2 9" id="KW-0813">Transport</keyword>
<dbReference type="EMBL" id="CP025682">
    <property type="protein sequence ID" value="AUN96136.1"/>
    <property type="molecule type" value="Genomic_DNA"/>
</dbReference>
<evidence type="ECO:0000256" key="7">
    <source>
        <dbReference type="ARBA" id="ARBA00023136"/>
    </source>
</evidence>
<evidence type="ECO:0000256" key="1">
    <source>
        <dbReference type="ARBA" id="ARBA00004429"/>
    </source>
</evidence>
<dbReference type="InterPro" id="IPR007387">
    <property type="entry name" value="TRAP_DctQ"/>
</dbReference>
<dbReference type="KEGG" id="atw:C0099_15015"/>
<dbReference type="Pfam" id="PF04290">
    <property type="entry name" value="DctQ"/>
    <property type="match status" value="1"/>
</dbReference>
<evidence type="ECO:0000259" key="10">
    <source>
        <dbReference type="Pfam" id="PF04290"/>
    </source>
</evidence>
<proteinExistence type="inferred from homology"/>
<feature type="domain" description="Tripartite ATP-independent periplasmic transporters DctQ component" evidence="10">
    <location>
        <begin position="26"/>
        <end position="159"/>
    </location>
</feature>
<evidence type="ECO:0000256" key="8">
    <source>
        <dbReference type="ARBA" id="ARBA00038436"/>
    </source>
</evidence>
<accession>A0A2I6SA48</accession>
<reference evidence="11 12" key="1">
    <citation type="submission" date="2018-01" db="EMBL/GenBank/DDBJ databases">
        <authorList>
            <person name="Fu G.-Y."/>
        </authorList>
    </citation>
    <scope>NUCLEOTIDE SEQUENCE [LARGE SCALE GENOMIC DNA]</scope>
    <source>
        <strain evidence="11 12">SY39</strain>
    </source>
</reference>
<dbReference type="GO" id="GO:0022857">
    <property type="term" value="F:transmembrane transporter activity"/>
    <property type="evidence" value="ECO:0007669"/>
    <property type="project" value="UniProtKB-UniRule"/>
</dbReference>
<evidence type="ECO:0000256" key="9">
    <source>
        <dbReference type="RuleBase" id="RU369079"/>
    </source>
</evidence>
<dbReference type="GO" id="GO:0005886">
    <property type="term" value="C:plasma membrane"/>
    <property type="evidence" value="ECO:0007669"/>
    <property type="project" value="UniProtKB-SubCell"/>
</dbReference>
<comment type="similarity">
    <text evidence="8 9">Belongs to the TRAP transporter small permease family.</text>
</comment>
<feature type="transmembrane region" description="Helical" evidence="9">
    <location>
        <begin position="88"/>
        <end position="114"/>
    </location>
</feature>
<keyword evidence="12" id="KW-1185">Reference proteome</keyword>
<evidence type="ECO:0000256" key="6">
    <source>
        <dbReference type="ARBA" id="ARBA00022989"/>
    </source>
</evidence>
<protein>
    <recommendedName>
        <fullName evidence="9">TRAP transporter small permease protein</fullName>
    </recommendedName>
</protein>
<sequence length="172" mass="19152">MQKLLSLIERITGNVGVIAAWLVVPLVLATAYEVFSRYLLNAPTVWAFEIGYMMMGSHFLLGAAYTLRQGSHVRVDLIYGSVSAKTRAIIDVAGYLFFILPFMLWLSWGLWDYFETSWVDMETSGHSSWNPVVWPYRLVFLIAIVVLTLQIVGEIIKGVQVLTGKSSTGGAA</sequence>
<feature type="transmembrane region" description="Helical" evidence="9">
    <location>
        <begin position="134"/>
        <end position="156"/>
    </location>
</feature>